<evidence type="ECO:0000313" key="3">
    <source>
        <dbReference type="Proteomes" id="UP000800200"/>
    </source>
</evidence>
<evidence type="ECO:0000259" key="1">
    <source>
        <dbReference type="Pfam" id="PF25545"/>
    </source>
</evidence>
<name>A0A6A6E553_9PEZI</name>
<dbReference type="EMBL" id="ML994630">
    <property type="protein sequence ID" value="KAF2186283.1"/>
    <property type="molecule type" value="Genomic_DNA"/>
</dbReference>
<dbReference type="AlphaFoldDB" id="A0A6A6E553"/>
<dbReference type="PANTHER" id="PTHR42470:SF2">
    <property type="match status" value="1"/>
</dbReference>
<protein>
    <recommendedName>
        <fullName evidence="1">DUF7924 domain-containing protein</fullName>
    </recommendedName>
</protein>
<accession>A0A6A6E553</accession>
<dbReference type="OrthoDB" id="5132737at2759"/>
<feature type="domain" description="DUF7924" evidence="1">
    <location>
        <begin position="19"/>
        <end position="82"/>
    </location>
</feature>
<dbReference type="Pfam" id="PF25545">
    <property type="entry name" value="DUF7924"/>
    <property type="match status" value="1"/>
</dbReference>
<gene>
    <name evidence="2" type="ORF">K469DRAFT_726326</name>
</gene>
<proteinExistence type="predicted"/>
<dbReference type="InterPro" id="IPR057684">
    <property type="entry name" value="DUF7924"/>
</dbReference>
<keyword evidence="3" id="KW-1185">Reference proteome</keyword>
<organism evidence="2 3">
    <name type="scientific">Zopfia rhizophila CBS 207.26</name>
    <dbReference type="NCBI Taxonomy" id="1314779"/>
    <lineage>
        <taxon>Eukaryota</taxon>
        <taxon>Fungi</taxon>
        <taxon>Dikarya</taxon>
        <taxon>Ascomycota</taxon>
        <taxon>Pezizomycotina</taxon>
        <taxon>Dothideomycetes</taxon>
        <taxon>Dothideomycetes incertae sedis</taxon>
        <taxon>Zopfiaceae</taxon>
        <taxon>Zopfia</taxon>
    </lineage>
</organism>
<sequence>MATFYTYFLFLTCEAKFPYDHRSVRIYGHYAVIDGTKTTLYRRPIHKFISQILDGKGKWTAYQFTKNVYEGWMPTHFKRICSLTDTFKNSVMELLRTVPALKLTALRVVL</sequence>
<dbReference type="PANTHER" id="PTHR42470">
    <property type="entry name" value="VAST DOMAIN-CONTAINING PROTEIN"/>
    <property type="match status" value="1"/>
</dbReference>
<reference evidence="2" key="1">
    <citation type="journal article" date="2020" name="Stud. Mycol.">
        <title>101 Dothideomycetes genomes: a test case for predicting lifestyles and emergence of pathogens.</title>
        <authorList>
            <person name="Haridas S."/>
            <person name="Albert R."/>
            <person name="Binder M."/>
            <person name="Bloem J."/>
            <person name="Labutti K."/>
            <person name="Salamov A."/>
            <person name="Andreopoulos B."/>
            <person name="Baker S."/>
            <person name="Barry K."/>
            <person name="Bills G."/>
            <person name="Bluhm B."/>
            <person name="Cannon C."/>
            <person name="Castanera R."/>
            <person name="Culley D."/>
            <person name="Daum C."/>
            <person name="Ezra D."/>
            <person name="Gonzalez J."/>
            <person name="Henrissat B."/>
            <person name="Kuo A."/>
            <person name="Liang C."/>
            <person name="Lipzen A."/>
            <person name="Lutzoni F."/>
            <person name="Magnuson J."/>
            <person name="Mondo S."/>
            <person name="Nolan M."/>
            <person name="Ohm R."/>
            <person name="Pangilinan J."/>
            <person name="Park H.-J."/>
            <person name="Ramirez L."/>
            <person name="Alfaro M."/>
            <person name="Sun H."/>
            <person name="Tritt A."/>
            <person name="Yoshinaga Y."/>
            <person name="Zwiers L.-H."/>
            <person name="Turgeon B."/>
            <person name="Goodwin S."/>
            <person name="Spatafora J."/>
            <person name="Crous P."/>
            <person name="Grigoriev I."/>
        </authorList>
    </citation>
    <scope>NUCLEOTIDE SEQUENCE</scope>
    <source>
        <strain evidence="2">CBS 207.26</strain>
    </source>
</reference>
<dbReference type="Proteomes" id="UP000800200">
    <property type="component" value="Unassembled WGS sequence"/>
</dbReference>
<evidence type="ECO:0000313" key="2">
    <source>
        <dbReference type="EMBL" id="KAF2186283.1"/>
    </source>
</evidence>